<dbReference type="EMBL" id="CAJNOQ010003729">
    <property type="protein sequence ID" value="CAF1027015.1"/>
    <property type="molecule type" value="Genomic_DNA"/>
</dbReference>
<dbReference type="OrthoDB" id="10057014at2759"/>
<gene>
    <name evidence="3" type="ORF">GPM918_LOCUS15081</name>
    <name evidence="4" type="ORF">SRO942_LOCUS15082</name>
</gene>
<dbReference type="AlphaFoldDB" id="A0A814IPI2"/>
<protein>
    <submittedName>
        <fullName evidence="3">Uncharacterized protein</fullName>
    </submittedName>
</protein>
<evidence type="ECO:0000313" key="5">
    <source>
        <dbReference type="Proteomes" id="UP000663829"/>
    </source>
</evidence>
<reference evidence="3" key="1">
    <citation type="submission" date="2021-02" db="EMBL/GenBank/DDBJ databases">
        <authorList>
            <person name="Nowell W R."/>
        </authorList>
    </citation>
    <scope>NUCLEOTIDE SEQUENCE</scope>
</reference>
<feature type="transmembrane region" description="Helical" evidence="2">
    <location>
        <begin position="12"/>
        <end position="37"/>
    </location>
</feature>
<keyword evidence="2" id="KW-0812">Transmembrane</keyword>
<sequence>MVKCVVGEVQRFVATIEMLATVILVLTELGNIAANFWTANVFAGFWCALVMIFHFIGLYVTACCSPSSSAATRAFVITIISLLATALLISFDAVFIALPSTCILTSSCVSNSAQTSGWSYTLSSSFLTTFKTLSPFTNYTSTSAKYLFQTIQLGVGCLCFVLSVIYVILYLIYKSKAKKSIYPQTQPPAMYQQQQQFNPNFNPQGIRRGPPPRNPQAYPGEIEWS</sequence>
<evidence type="ECO:0000256" key="1">
    <source>
        <dbReference type="SAM" id="MobiDB-lite"/>
    </source>
</evidence>
<comment type="caution">
    <text evidence="3">The sequence shown here is derived from an EMBL/GenBank/DDBJ whole genome shotgun (WGS) entry which is preliminary data.</text>
</comment>
<dbReference type="EMBL" id="CAJOBC010003730">
    <property type="protein sequence ID" value="CAF3798106.1"/>
    <property type="molecule type" value="Genomic_DNA"/>
</dbReference>
<keyword evidence="2" id="KW-1133">Transmembrane helix</keyword>
<proteinExistence type="predicted"/>
<dbReference type="Proteomes" id="UP000663829">
    <property type="component" value="Unassembled WGS sequence"/>
</dbReference>
<keyword evidence="5" id="KW-1185">Reference proteome</keyword>
<feature type="region of interest" description="Disordered" evidence="1">
    <location>
        <begin position="196"/>
        <end position="225"/>
    </location>
</feature>
<feature type="transmembrane region" description="Helical" evidence="2">
    <location>
        <begin position="43"/>
        <end position="62"/>
    </location>
</feature>
<feature type="transmembrane region" description="Helical" evidence="2">
    <location>
        <begin position="74"/>
        <end position="98"/>
    </location>
</feature>
<dbReference type="Proteomes" id="UP000681722">
    <property type="component" value="Unassembled WGS sequence"/>
</dbReference>
<evidence type="ECO:0000313" key="4">
    <source>
        <dbReference type="EMBL" id="CAF3798106.1"/>
    </source>
</evidence>
<name>A0A814IPI2_9BILA</name>
<evidence type="ECO:0000256" key="2">
    <source>
        <dbReference type="SAM" id="Phobius"/>
    </source>
</evidence>
<organism evidence="3 5">
    <name type="scientific">Didymodactylos carnosus</name>
    <dbReference type="NCBI Taxonomy" id="1234261"/>
    <lineage>
        <taxon>Eukaryota</taxon>
        <taxon>Metazoa</taxon>
        <taxon>Spiralia</taxon>
        <taxon>Gnathifera</taxon>
        <taxon>Rotifera</taxon>
        <taxon>Eurotatoria</taxon>
        <taxon>Bdelloidea</taxon>
        <taxon>Philodinida</taxon>
        <taxon>Philodinidae</taxon>
        <taxon>Didymodactylos</taxon>
    </lineage>
</organism>
<keyword evidence="2" id="KW-0472">Membrane</keyword>
<accession>A0A814IPI2</accession>
<evidence type="ECO:0000313" key="3">
    <source>
        <dbReference type="EMBL" id="CAF1027015.1"/>
    </source>
</evidence>
<feature type="transmembrane region" description="Helical" evidence="2">
    <location>
        <begin position="151"/>
        <end position="173"/>
    </location>
</feature>